<evidence type="ECO:0000313" key="2">
    <source>
        <dbReference type="Proteomes" id="UP000000757"/>
    </source>
</evidence>
<proteinExistence type="predicted"/>
<dbReference type="Proteomes" id="UP000000757">
    <property type="component" value="Chromosome"/>
</dbReference>
<protein>
    <submittedName>
        <fullName evidence="1">Uncharacterized protein</fullName>
    </submittedName>
</protein>
<dbReference type="EMBL" id="CP000480">
    <property type="protein sequence ID" value="ABK71962.1"/>
    <property type="molecule type" value="Genomic_DNA"/>
</dbReference>
<sequence length="31" mass="3246">MSITQSMASSDSTPPSRLVRMMVGASIPGSY</sequence>
<organism evidence="1 2">
    <name type="scientific">Mycolicibacterium smegmatis (strain ATCC 700084 / mc(2)155)</name>
    <name type="common">Mycobacterium smegmatis</name>
    <dbReference type="NCBI Taxonomy" id="246196"/>
    <lineage>
        <taxon>Bacteria</taxon>
        <taxon>Bacillati</taxon>
        <taxon>Actinomycetota</taxon>
        <taxon>Actinomycetes</taxon>
        <taxon>Mycobacteriales</taxon>
        <taxon>Mycobacteriaceae</taxon>
        <taxon>Mycolicibacterium</taxon>
    </lineage>
</organism>
<reference evidence="1 2" key="1">
    <citation type="submission" date="2006-10" db="EMBL/GenBank/DDBJ databases">
        <authorList>
            <person name="Fleischmann R.D."/>
            <person name="Dodson R.J."/>
            <person name="Haft D.H."/>
            <person name="Merkel J.S."/>
            <person name="Nelson W.C."/>
            <person name="Fraser C.M."/>
        </authorList>
    </citation>
    <scope>NUCLEOTIDE SEQUENCE [LARGE SCALE GENOMIC DNA]</scope>
    <source>
        <strain evidence="2">ATCC 700084 / mc(2)155</strain>
    </source>
</reference>
<evidence type="ECO:0000313" key="1">
    <source>
        <dbReference type="EMBL" id="ABK71962.1"/>
    </source>
</evidence>
<dbReference type="AlphaFoldDB" id="A0QT12"/>
<accession>A0QT12</accession>
<name>A0QT12_MYCS2</name>
<dbReference type="KEGG" id="msm:MSMEG_1674"/>
<gene>
    <name evidence="1" type="ordered locus">MSMEG_1674</name>
</gene>
<keyword evidence="2" id="KW-1185">Reference proteome</keyword>